<protein>
    <submittedName>
        <fullName evidence="2">Rrf2 family transcriptional regulator</fullName>
    </submittedName>
</protein>
<keyword evidence="3" id="KW-1185">Reference proteome</keyword>
<dbReference type="Pfam" id="PF02082">
    <property type="entry name" value="Rrf2"/>
    <property type="match status" value="1"/>
</dbReference>
<dbReference type="InterPro" id="IPR036390">
    <property type="entry name" value="WH_DNA-bd_sf"/>
</dbReference>
<organism evidence="2 3">
    <name type="scientific">Aromatoleum evansii</name>
    <name type="common">Azoarcus evansii</name>
    <dbReference type="NCBI Taxonomy" id="59406"/>
    <lineage>
        <taxon>Bacteria</taxon>
        <taxon>Pseudomonadati</taxon>
        <taxon>Pseudomonadota</taxon>
        <taxon>Betaproteobacteria</taxon>
        <taxon>Rhodocyclales</taxon>
        <taxon>Rhodocyclaceae</taxon>
        <taxon>Aromatoleum</taxon>
    </lineage>
</organism>
<dbReference type="NCBIfam" id="TIGR00738">
    <property type="entry name" value="rrf2_super"/>
    <property type="match status" value="1"/>
</dbReference>
<dbReference type="InterPro" id="IPR000944">
    <property type="entry name" value="Tscrpt_reg_Rrf2"/>
</dbReference>
<reference evidence="2 3" key="1">
    <citation type="submission" date="2023-12" db="EMBL/GenBank/DDBJ databases">
        <title>A. evansii MAY27, complete genome.</title>
        <authorList>
            <person name="Wang Y."/>
        </authorList>
    </citation>
    <scope>NUCLEOTIDE SEQUENCE [LARGE SCALE GENOMIC DNA]</scope>
    <source>
        <strain evidence="2 3">MAY27</strain>
    </source>
</reference>
<dbReference type="PANTHER" id="PTHR33221:SF4">
    <property type="entry name" value="HTH-TYPE TRANSCRIPTIONAL REPRESSOR NSRR"/>
    <property type="match status" value="1"/>
</dbReference>
<gene>
    <name evidence="2" type="ORF">U5817_12480</name>
</gene>
<evidence type="ECO:0000313" key="2">
    <source>
        <dbReference type="EMBL" id="WRL48828.1"/>
    </source>
</evidence>
<dbReference type="Proteomes" id="UP001626593">
    <property type="component" value="Chromosome"/>
</dbReference>
<dbReference type="EMBL" id="CP141259">
    <property type="protein sequence ID" value="WRL48828.1"/>
    <property type="molecule type" value="Genomic_DNA"/>
</dbReference>
<keyword evidence="1" id="KW-0238">DNA-binding</keyword>
<sequence>MKLTEYTDYTLRTLIFLGLHRGELVTIQQIADSYDISKNHLMKIIHRLGQDGLVETVRGRSGGVVLRKAPEDISIGAVVRASEQDFALVECFSRANNRCVLSPVCRLQAGFREALEAFFKVLDGLTLADILGNAAEIAPYIPLPEPRLLEKRT</sequence>
<dbReference type="InterPro" id="IPR036388">
    <property type="entry name" value="WH-like_DNA-bd_sf"/>
</dbReference>
<proteinExistence type="predicted"/>
<evidence type="ECO:0000313" key="3">
    <source>
        <dbReference type="Proteomes" id="UP001626593"/>
    </source>
</evidence>
<dbReference type="SUPFAM" id="SSF46785">
    <property type="entry name" value="Winged helix' DNA-binding domain"/>
    <property type="match status" value="1"/>
</dbReference>
<dbReference type="PROSITE" id="PS51197">
    <property type="entry name" value="HTH_RRF2_2"/>
    <property type="match status" value="1"/>
</dbReference>
<evidence type="ECO:0000256" key="1">
    <source>
        <dbReference type="ARBA" id="ARBA00023125"/>
    </source>
</evidence>
<name>A0ABZ1ASF6_AROEV</name>
<dbReference type="InterPro" id="IPR030489">
    <property type="entry name" value="TR_Rrf2-type_CS"/>
</dbReference>
<dbReference type="Gene3D" id="1.10.10.10">
    <property type="entry name" value="Winged helix-like DNA-binding domain superfamily/Winged helix DNA-binding domain"/>
    <property type="match status" value="1"/>
</dbReference>
<dbReference type="RefSeq" id="WP_407280954.1">
    <property type="nucleotide sequence ID" value="NZ_CP141259.1"/>
</dbReference>
<dbReference type="PANTHER" id="PTHR33221">
    <property type="entry name" value="WINGED HELIX-TURN-HELIX TRANSCRIPTIONAL REGULATOR, RRF2 FAMILY"/>
    <property type="match status" value="1"/>
</dbReference>
<dbReference type="PROSITE" id="PS01332">
    <property type="entry name" value="HTH_RRF2_1"/>
    <property type="match status" value="1"/>
</dbReference>
<accession>A0ABZ1ASF6</accession>